<reference evidence="1 2" key="1">
    <citation type="submission" date="2016-11" db="EMBL/GenBank/DDBJ databases">
        <authorList>
            <person name="Jaros S."/>
            <person name="Januszkiewicz K."/>
            <person name="Wedrychowicz H."/>
        </authorList>
    </citation>
    <scope>NUCLEOTIDE SEQUENCE [LARGE SCALE GENOMIC DNA]</scope>
    <source>
        <strain evidence="1 2">DSM 5091</strain>
    </source>
</reference>
<dbReference type="RefSeq" id="WP_072910082.1">
    <property type="nucleotide sequence ID" value="NZ_FQZT01000026.1"/>
</dbReference>
<dbReference type="OrthoDB" id="6386474at2"/>
<protein>
    <submittedName>
        <fullName evidence="1">Uncharacterized protein</fullName>
    </submittedName>
</protein>
<proteinExistence type="predicted"/>
<dbReference type="Proteomes" id="UP000184171">
    <property type="component" value="Unassembled WGS sequence"/>
</dbReference>
<evidence type="ECO:0000313" key="2">
    <source>
        <dbReference type="Proteomes" id="UP000184171"/>
    </source>
</evidence>
<evidence type="ECO:0000313" key="1">
    <source>
        <dbReference type="EMBL" id="SHJ93110.1"/>
    </source>
</evidence>
<gene>
    <name evidence="1" type="ORF">SAMN02745165_03569</name>
</gene>
<dbReference type="EMBL" id="FQZT01000026">
    <property type="protein sequence ID" value="SHJ93110.1"/>
    <property type="molecule type" value="Genomic_DNA"/>
</dbReference>
<sequence length="100" mass="11594">MKRFRVKLSAKNILLNFDGEHGKFTFTATRMIRAKHAEAAKRIALIQIHHEMNQNLSLVKGTRDAPKVEIDSIEELKFFQFMSKKVCSGFEFFSEDQTES</sequence>
<dbReference type="AlphaFoldDB" id="A0A1M6NBJ7"/>
<keyword evidence="2" id="KW-1185">Reference proteome</keyword>
<organism evidence="1 2">
    <name type="scientific">Malonomonas rubra DSM 5091</name>
    <dbReference type="NCBI Taxonomy" id="1122189"/>
    <lineage>
        <taxon>Bacteria</taxon>
        <taxon>Pseudomonadati</taxon>
        <taxon>Thermodesulfobacteriota</taxon>
        <taxon>Desulfuromonadia</taxon>
        <taxon>Desulfuromonadales</taxon>
        <taxon>Geopsychrobacteraceae</taxon>
        <taxon>Malonomonas</taxon>
    </lineage>
</organism>
<accession>A0A1M6NBJ7</accession>
<name>A0A1M6NBJ7_MALRU</name>
<dbReference type="STRING" id="1122189.SAMN02745165_03569"/>